<dbReference type="RefSeq" id="WP_310408249.1">
    <property type="nucleotide sequence ID" value="NZ_JAVDYC010000001.1"/>
</dbReference>
<feature type="transmembrane region" description="Helical" evidence="1">
    <location>
        <begin position="204"/>
        <end position="222"/>
    </location>
</feature>
<accession>A0AAE3ZHL9</accession>
<feature type="transmembrane region" description="Helical" evidence="1">
    <location>
        <begin position="107"/>
        <end position="125"/>
    </location>
</feature>
<protein>
    <submittedName>
        <fullName evidence="3">Membrane protease YdiL (CAAX protease family)</fullName>
    </submittedName>
</protein>
<feature type="transmembrane region" description="Helical" evidence="1">
    <location>
        <begin position="137"/>
        <end position="154"/>
    </location>
</feature>
<reference evidence="3 4" key="1">
    <citation type="submission" date="2023-07" db="EMBL/GenBank/DDBJ databases">
        <title>Sequencing the genomes of 1000 actinobacteria strains.</title>
        <authorList>
            <person name="Klenk H.-P."/>
        </authorList>
    </citation>
    <scope>NUCLEOTIDE SEQUENCE [LARGE SCALE GENOMIC DNA]</scope>
    <source>
        <strain evidence="3 4">DSM 44711</strain>
    </source>
</reference>
<dbReference type="EMBL" id="JAVDYC010000001">
    <property type="protein sequence ID" value="MDR7320073.1"/>
    <property type="molecule type" value="Genomic_DNA"/>
</dbReference>
<keyword evidence="4" id="KW-1185">Reference proteome</keyword>
<feature type="transmembrane region" description="Helical" evidence="1">
    <location>
        <begin position="82"/>
        <end position="101"/>
    </location>
</feature>
<evidence type="ECO:0000313" key="3">
    <source>
        <dbReference type="EMBL" id="MDR7320073.1"/>
    </source>
</evidence>
<gene>
    <name evidence="3" type="ORF">J2S44_000323</name>
</gene>
<keyword evidence="1" id="KW-0812">Transmembrane</keyword>
<dbReference type="GO" id="GO:0004175">
    <property type="term" value="F:endopeptidase activity"/>
    <property type="evidence" value="ECO:0007669"/>
    <property type="project" value="UniProtKB-ARBA"/>
</dbReference>
<dbReference type="Proteomes" id="UP001183629">
    <property type="component" value="Unassembled WGS sequence"/>
</dbReference>
<organism evidence="3 4">
    <name type="scientific">Catenuloplanes niger</name>
    <dbReference type="NCBI Taxonomy" id="587534"/>
    <lineage>
        <taxon>Bacteria</taxon>
        <taxon>Bacillati</taxon>
        <taxon>Actinomycetota</taxon>
        <taxon>Actinomycetes</taxon>
        <taxon>Micromonosporales</taxon>
        <taxon>Micromonosporaceae</taxon>
        <taxon>Catenuloplanes</taxon>
    </lineage>
</organism>
<name>A0AAE3ZHL9_9ACTN</name>
<feature type="transmembrane region" description="Helical" evidence="1">
    <location>
        <begin position="228"/>
        <end position="248"/>
    </location>
</feature>
<dbReference type="Pfam" id="PF02517">
    <property type="entry name" value="Rce1-like"/>
    <property type="match status" value="1"/>
</dbReference>
<evidence type="ECO:0000256" key="1">
    <source>
        <dbReference type="SAM" id="Phobius"/>
    </source>
</evidence>
<dbReference type="GO" id="GO:0080120">
    <property type="term" value="P:CAAX-box protein maturation"/>
    <property type="evidence" value="ECO:0007669"/>
    <property type="project" value="UniProtKB-ARBA"/>
</dbReference>
<dbReference type="InterPro" id="IPR003675">
    <property type="entry name" value="Rce1/LyrA-like_dom"/>
</dbReference>
<feature type="transmembrane region" description="Helical" evidence="1">
    <location>
        <begin position="44"/>
        <end position="61"/>
    </location>
</feature>
<keyword evidence="3" id="KW-0645">Protease</keyword>
<comment type="caution">
    <text evidence="3">The sequence shown here is derived from an EMBL/GenBank/DDBJ whole genome shotgun (WGS) entry which is preliminary data.</text>
</comment>
<evidence type="ECO:0000313" key="4">
    <source>
        <dbReference type="Proteomes" id="UP001183629"/>
    </source>
</evidence>
<keyword evidence="3" id="KW-0378">Hydrolase</keyword>
<sequence>MTPRVALTAMGGALFVLAPLLLILTGNTEIVTSSDEGAGGRPLWTAIVPVLAGLALIRLMPPSLPRVPEADGAARRPIVRQVRWLVGIAIAFPVLVAVIGAQTLAYPLVKVSLLLGGALLAVRLIRAEVPRAVPARWFWVVPAVAGWGLLAFWVPTDLTPYAEMDRVYLVAAMTVTFLTASVLEEYFYRVTLQTRLEAVAGRRPAIVATSLLFAAMHVPSHLDGDHVWVSLAALVAFQGFFGLFTGYLWSRYRRFGALVVVHGAVNALPMLPLFVG</sequence>
<keyword evidence="1" id="KW-1133">Transmembrane helix</keyword>
<keyword evidence="1" id="KW-0472">Membrane</keyword>
<feature type="domain" description="CAAX prenyl protease 2/Lysostaphin resistance protein A-like" evidence="2">
    <location>
        <begin position="169"/>
        <end position="268"/>
    </location>
</feature>
<dbReference type="AlphaFoldDB" id="A0AAE3ZHL9"/>
<feature type="transmembrane region" description="Helical" evidence="1">
    <location>
        <begin position="255"/>
        <end position="275"/>
    </location>
</feature>
<evidence type="ECO:0000259" key="2">
    <source>
        <dbReference type="Pfam" id="PF02517"/>
    </source>
</evidence>
<dbReference type="GO" id="GO:0006508">
    <property type="term" value="P:proteolysis"/>
    <property type="evidence" value="ECO:0007669"/>
    <property type="project" value="UniProtKB-KW"/>
</dbReference>
<feature type="transmembrane region" description="Helical" evidence="1">
    <location>
        <begin position="166"/>
        <end position="183"/>
    </location>
</feature>
<proteinExistence type="predicted"/>